<dbReference type="InParanoid" id="A0A1B7MRW6"/>
<evidence type="ECO:0000313" key="2">
    <source>
        <dbReference type="EMBL" id="OAX35326.1"/>
    </source>
</evidence>
<proteinExistence type="predicted"/>
<accession>A0A1B7MRW6</accession>
<keyword evidence="3" id="KW-1185">Reference proteome</keyword>
<feature type="region of interest" description="Disordered" evidence="1">
    <location>
        <begin position="78"/>
        <end position="108"/>
    </location>
</feature>
<name>A0A1B7MRW6_9AGAM</name>
<protein>
    <submittedName>
        <fullName evidence="2">Uncharacterized protein</fullName>
    </submittedName>
</protein>
<sequence length="122" mass="13241">MTAQKIIQQIWAQACIKDLTYIVLHSGNCELICIRNRSSQTLYCSRLLERCKNNIPYGPVQVGGCLAAVNHAINRFRQGNTGGGAGRGPTTSGSDIQTRRKSGRTHTGNIAPVELEDVAICN</sequence>
<dbReference type="EMBL" id="KV448510">
    <property type="protein sequence ID" value="OAX35326.1"/>
    <property type="molecule type" value="Genomic_DNA"/>
</dbReference>
<reference evidence="2 3" key="1">
    <citation type="submission" date="2016-06" db="EMBL/GenBank/DDBJ databases">
        <title>Comparative genomics of the ectomycorrhizal sister species Rhizopogon vinicolor and Rhizopogon vesiculosus (Basidiomycota: Boletales) reveals a divergence of the mating type B locus.</title>
        <authorList>
            <consortium name="DOE Joint Genome Institute"/>
            <person name="Mujic A.B."/>
            <person name="Kuo A."/>
            <person name="Tritt A."/>
            <person name="Lipzen A."/>
            <person name="Chen C."/>
            <person name="Johnson J."/>
            <person name="Sharma A."/>
            <person name="Barry K."/>
            <person name="Grigoriev I.V."/>
            <person name="Spatafora J.W."/>
        </authorList>
    </citation>
    <scope>NUCLEOTIDE SEQUENCE [LARGE SCALE GENOMIC DNA]</scope>
    <source>
        <strain evidence="2 3">AM-OR11-026</strain>
    </source>
</reference>
<dbReference type="Proteomes" id="UP000092154">
    <property type="component" value="Unassembled WGS sequence"/>
</dbReference>
<organism evidence="2 3">
    <name type="scientific">Rhizopogon vinicolor AM-OR11-026</name>
    <dbReference type="NCBI Taxonomy" id="1314800"/>
    <lineage>
        <taxon>Eukaryota</taxon>
        <taxon>Fungi</taxon>
        <taxon>Dikarya</taxon>
        <taxon>Basidiomycota</taxon>
        <taxon>Agaricomycotina</taxon>
        <taxon>Agaricomycetes</taxon>
        <taxon>Agaricomycetidae</taxon>
        <taxon>Boletales</taxon>
        <taxon>Suillineae</taxon>
        <taxon>Rhizopogonaceae</taxon>
        <taxon>Rhizopogon</taxon>
    </lineage>
</organism>
<dbReference type="AlphaFoldDB" id="A0A1B7MRW6"/>
<evidence type="ECO:0000313" key="3">
    <source>
        <dbReference type="Proteomes" id="UP000092154"/>
    </source>
</evidence>
<gene>
    <name evidence="2" type="ORF">K503DRAFT_373895</name>
</gene>
<evidence type="ECO:0000256" key="1">
    <source>
        <dbReference type="SAM" id="MobiDB-lite"/>
    </source>
</evidence>
<dbReference type="OrthoDB" id="3055171at2759"/>